<keyword evidence="3" id="KW-1185">Reference proteome</keyword>
<proteinExistence type="predicted"/>
<evidence type="ECO:0000256" key="1">
    <source>
        <dbReference type="SAM" id="Coils"/>
    </source>
</evidence>
<keyword evidence="1" id="KW-0175">Coiled coil</keyword>
<accession>A0ABP4WEV2</accession>
<dbReference type="RefSeq" id="WP_344203753.1">
    <property type="nucleotide sequence ID" value="NZ_BAAAME010000007.1"/>
</dbReference>
<gene>
    <name evidence="2" type="ORF">GCM10009710_33590</name>
</gene>
<sequence length="389" mass="42413">MTSTMTDSDEMTLLAKHYEITEEINDRHEARADLRKALRALPKPSARLDALREAVARAQAKVSRLNGEKSEAQAMLEALDERLDLGDESVTEDEMERPKTSVKRANQLLAPASQALARAERNLRPLAADDHLAHLTADALERVTDAPVVVYKLPEEAPNVEPLIIVSQTEDTENYGTLDAAGVVRLTTRGTEIDTGSVTEVLRAWGSECVVSSTGVVFDRAAWPVPRLTAPSARGVACLMQSFSTAWRDQLAGGREARQLANAGYSVERIRSTWSGLLKRGEEALVHTAPGTAIGTATMLVAAQHERGDSHSVEDLRQELFALVATFQALVGETSEAGEIVSIALREVTEYRGNENPWSRGDVAYVQGSPVWPVTASASLEIVYRYERA</sequence>
<dbReference type="Proteomes" id="UP001501057">
    <property type="component" value="Unassembled WGS sequence"/>
</dbReference>
<protein>
    <submittedName>
        <fullName evidence="2">Uncharacterized protein</fullName>
    </submittedName>
</protein>
<feature type="coiled-coil region" evidence="1">
    <location>
        <begin position="48"/>
        <end position="82"/>
    </location>
</feature>
<evidence type="ECO:0000313" key="2">
    <source>
        <dbReference type="EMBL" id="GAA1751101.1"/>
    </source>
</evidence>
<organism evidence="2 3">
    <name type="scientific">Aeromicrobium alkaliterrae</name>
    <dbReference type="NCBI Taxonomy" id="302168"/>
    <lineage>
        <taxon>Bacteria</taxon>
        <taxon>Bacillati</taxon>
        <taxon>Actinomycetota</taxon>
        <taxon>Actinomycetes</taxon>
        <taxon>Propionibacteriales</taxon>
        <taxon>Nocardioidaceae</taxon>
        <taxon>Aeromicrobium</taxon>
    </lineage>
</organism>
<reference evidence="3" key="1">
    <citation type="journal article" date="2019" name="Int. J. Syst. Evol. Microbiol.">
        <title>The Global Catalogue of Microorganisms (GCM) 10K type strain sequencing project: providing services to taxonomists for standard genome sequencing and annotation.</title>
        <authorList>
            <consortium name="The Broad Institute Genomics Platform"/>
            <consortium name="The Broad Institute Genome Sequencing Center for Infectious Disease"/>
            <person name="Wu L."/>
            <person name="Ma J."/>
        </authorList>
    </citation>
    <scope>NUCLEOTIDE SEQUENCE [LARGE SCALE GENOMIC DNA]</scope>
    <source>
        <strain evidence="3">JCM 13518</strain>
    </source>
</reference>
<name>A0ABP4WEV2_9ACTN</name>
<dbReference type="EMBL" id="BAAAME010000007">
    <property type="protein sequence ID" value="GAA1751101.1"/>
    <property type="molecule type" value="Genomic_DNA"/>
</dbReference>
<comment type="caution">
    <text evidence="2">The sequence shown here is derived from an EMBL/GenBank/DDBJ whole genome shotgun (WGS) entry which is preliminary data.</text>
</comment>
<evidence type="ECO:0000313" key="3">
    <source>
        <dbReference type="Proteomes" id="UP001501057"/>
    </source>
</evidence>